<evidence type="ECO:0000256" key="1">
    <source>
        <dbReference type="ARBA" id="ARBA00004167"/>
    </source>
</evidence>
<dbReference type="AlphaFoldDB" id="A0A1L9T9U0"/>
<dbReference type="PANTHER" id="PTHR15549">
    <property type="entry name" value="PAIRED IMMUNOGLOBULIN-LIKE TYPE 2 RECEPTOR"/>
    <property type="match status" value="1"/>
</dbReference>
<evidence type="ECO:0000256" key="5">
    <source>
        <dbReference type="SAM" id="MobiDB-lite"/>
    </source>
</evidence>
<evidence type="ECO:0008006" key="9">
    <source>
        <dbReference type="Google" id="ProtNLM"/>
    </source>
</evidence>
<keyword evidence="3 6" id="KW-1133">Transmembrane helix</keyword>
<comment type="subcellular location">
    <subcellularLocation>
        <location evidence="1">Membrane</location>
        <topology evidence="1">Single-pass membrane protein</topology>
    </subcellularLocation>
</comment>
<evidence type="ECO:0000256" key="2">
    <source>
        <dbReference type="ARBA" id="ARBA00022692"/>
    </source>
</evidence>
<dbReference type="EMBL" id="KV878591">
    <property type="protein sequence ID" value="OJJ56208.1"/>
    <property type="molecule type" value="Genomic_DNA"/>
</dbReference>
<dbReference type="PANTHER" id="PTHR15549:SF6">
    <property type="entry name" value="MID2 DOMAIN-CONTAINING PROTEIN"/>
    <property type="match status" value="1"/>
</dbReference>
<organism evidence="7 8">
    <name type="scientific">Aspergillus sydowii CBS 593.65</name>
    <dbReference type="NCBI Taxonomy" id="1036612"/>
    <lineage>
        <taxon>Eukaryota</taxon>
        <taxon>Fungi</taxon>
        <taxon>Dikarya</taxon>
        <taxon>Ascomycota</taxon>
        <taxon>Pezizomycotina</taxon>
        <taxon>Eurotiomycetes</taxon>
        <taxon>Eurotiomycetidae</taxon>
        <taxon>Eurotiales</taxon>
        <taxon>Aspergillaceae</taxon>
        <taxon>Aspergillus</taxon>
        <taxon>Aspergillus subgen. Nidulantes</taxon>
    </lineage>
</organism>
<dbReference type="Proteomes" id="UP000184356">
    <property type="component" value="Unassembled WGS sequence"/>
</dbReference>
<evidence type="ECO:0000256" key="3">
    <source>
        <dbReference type="ARBA" id="ARBA00022989"/>
    </source>
</evidence>
<dbReference type="OrthoDB" id="5511210at2759"/>
<evidence type="ECO:0000313" key="7">
    <source>
        <dbReference type="EMBL" id="OJJ56208.1"/>
    </source>
</evidence>
<evidence type="ECO:0000256" key="4">
    <source>
        <dbReference type="ARBA" id="ARBA00023136"/>
    </source>
</evidence>
<protein>
    <recommendedName>
        <fullName evidence="9">Mid2 domain-containing protein</fullName>
    </recommendedName>
</protein>
<dbReference type="VEuPathDB" id="FungiDB:ASPSYDRAFT_92397"/>
<accession>A0A1L9T9U0</accession>
<dbReference type="GO" id="GO:0016020">
    <property type="term" value="C:membrane"/>
    <property type="evidence" value="ECO:0007669"/>
    <property type="project" value="UniProtKB-SubCell"/>
</dbReference>
<dbReference type="RefSeq" id="XP_040700014.1">
    <property type="nucleotide sequence ID" value="XM_040852674.1"/>
</dbReference>
<keyword evidence="4 6" id="KW-0472">Membrane</keyword>
<sequence length="260" mass="28284">MSGNFTFPTKAENRFIVADQVNVTWHVDAPVISLYESCGKNNRLLQDQTNNNLSYVWTATRKGYVESGCKFMLQPFTAEHEAYGNNITSVLFGVSKRYTDDPAPASYNFVNESSSSPTTETETPTSSATTGSSQPTTTTPTSQNNQNHGLSKASKIGIGLGVPLGVLLVAAIAVGALIIYRRKSRRKGNVAREITATNPNQPGDGLGALPTFAYKDHHQTRLSQAETIGSSSQFSTDNQRTERTERPLSELMSTERAELV</sequence>
<reference evidence="8" key="1">
    <citation type="journal article" date="2017" name="Genome Biol.">
        <title>Comparative genomics reveals high biological diversity and specific adaptations in the industrially and medically important fungal genus Aspergillus.</title>
        <authorList>
            <person name="de Vries R.P."/>
            <person name="Riley R."/>
            <person name="Wiebenga A."/>
            <person name="Aguilar-Osorio G."/>
            <person name="Amillis S."/>
            <person name="Uchima C.A."/>
            <person name="Anderluh G."/>
            <person name="Asadollahi M."/>
            <person name="Askin M."/>
            <person name="Barry K."/>
            <person name="Battaglia E."/>
            <person name="Bayram O."/>
            <person name="Benocci T."/>
            <person name="Braus-Stromeyer S.A."/>
            <person name="Caldana C."/>
            <person name="Canovas D."/>
            <person name="Cerqueira G.C."/>
            <person name="Chen F."/>
            <person name="Chen W."/>
            <person name="Choi C."/>
            <person name="Clum A."/>
            <person name="Dos Santos R.A."/>
            <person name="Damasio A.R."/>
            <person name="Diallinas G."/>
            <person name="Emri T."/>
            <person name="Fekete E."/>
            <person name="Flipphi M."/>
            <person name="Freyberg S."/>
            <person name="Gallo A."/>
            <person name="Gournas C."/>
            <person name="Habgood R."/>
            <person name="Hainaut M."/>
            <person name="Harispe M.L."/>
            <person name="Henrissat B."/>
            <person name="Hilden K.S."/>
            <person name="Hope R."/>
            <person name="Hossain A."/>
            <person name="Karabika E."/>
            <person name="Karaffa L."/>
            <person name="Karanyi Z."/>
            <person name="Krasevec N."/>
            <person name="Kuo A."/>
            <person name="Kusch H."/>
            <person name="LaButti K."/>
            <person name="Lagendijk E.L."/>
            <person name="Lapidus A."/>
            <person name="Levasseur A."/>
            <person name="Lindquist E."/>
            <person name="Lipzen A."/>
            <person name="Logrieco A.F."/>
            <person name="MacCabe A."/>
            <person name="Maekelae M.R."/>
            <person name="Malavazi I."/>
            <person name="Melin P."/>
            <person name="Meyer V."/>
            <person name="Mielnichuk N."/>
            <person name="Miskei M."/>
            <person name="Molnar A.P."/>
            <person name="Mule G."/>
            <person name="Ngan C.Y."/>
            <person name="Orejas M."/>
            <person name="Orosz E."/>
            <person name="Ouedraogo J.P."/>
            <person name="Overkamp K.M."/>
            <person name="Park H.-S."/>
            <person name="Perrone G."/>
            <person name="Piumi F."/>
            <person name="Punt P.J."/>
            <person name="Ram A.F."/>
            <person name="Ramon A."/>
            <person name="Rauscher S."/>
            <person name="Record E."/>
            <person name="Riano-Pachon D.M."/>
            <person name="Robert V."/>
            <person name="Roehrig J."/>
            <person name="Ruller R."/>
            <person name="Salamov A."/>
            <person name="Salih N.S."/>
            <person name="Samson R.A."/>
            <person name="Sandor E."/>
            <person name="Sanguinetti M."/>
            <person name="Schuetze T."/>
            <person name="Sepcic K."/>
            <person name="Shelest E."/>
            <person name="Sherlock G."/>
            <person name="Sophianopoulou V."/>
            <person name="Squina F.M."/>
            <person name="Sun H."/>
            <person name="Susca A."/>
            <person name="Todd R.B."/>
            <person name="Tsang A."/>
            <person name="Unkles S.E."/>
            <person name="van de Wiele N."/>
            <person name="van Rossen-Uffink D."/>
            <person name="Oliveira J.V."/>
            <person name="Vesth T.C."/>
            <person name="Visser J."/>
            <person name="Yu J.-H."/>
            <person name="Zhou M."/>
            <person name="Andersen M.R."/>
            <person name="Archer D.B."/>
            <person name="Baker S.E."/>
            <person name="Benoit I."/>
            <person name="Brakhage A.A."/>
            <person name="Braus G.H."/>
            <person name="Fischer R."/>
            <person name="Frisvad J.C."/>
            <person name="Goldman G.H."/>
            <person name="Houbraken J."/>
            <person name="Oakley B."/>
            <person name="Pocsi I."/>
            <person name="Scazzocchio C."/>
            <person name="Seiboth B."/>
            <person name="vanKuyk P.A."/>
            <person name="Wortman J."/>
            <person name="Dyer P.S."/>
            <person name="Grigoriev I.V."/>
        </authorList>
    </citation>
    <scope>NUCLEOTIDE SEQUENCE [LARGE SCALE GENOMIC DNA]</scope>
    <source>
        <strain evidence="8">CBS 593.65</strain>
    </source>
</reference>
<proteinExistence type="predicted"/>
<dbReference type="InterPro" id="IPR051694">
    <property type="entry name" value="Immunoregulatory_rcpt-like"/>
</dbReference>
<feature type="compositionally biased region" description="Low complexity" evidence="5">
    <location>
        <begin position="112"/>
        <end position="142"/>
    </location>
</feature>
<feature type="region of interest" description="Disordered" evidence="5">
    <location>
        <begin position="105"/>
        <end position="149"/>
    </location>
</feature>
<evidence type="ECO:0000313" key="8">
    <source>
        <dbReference type="Proteomes" id="UP000184356"/>
    </source>
</evidence>
<dbReference type="STRING" id="1036612.A0A1L9T9U0"/>
<dbReference type="GO" id="GO:0071944">
    <property type="term" value="C:cell periphery"/>
    <property type="evidence" value="ECO:0007669"/>
    <property type="project" value="UniProtKB-ARBA"/>
</dbReference>
<feature type="compositionally biased region" description="Basic and acidic residues" evidence="5">
    <location>
        <begin position="239"/>
        <end position="260"/>
    </location>
</feature>
<keyword evidence="8" id="KW-1185">Reference proteome</keyword>
<feature type="compositionally biased region" description="Polar residues" evidence="5">
    <location>
        <begin position="221"/>
        <end position="238"/>
    </location>
</feature>
<gene>
    <name evidence="7" type="ORF">ASPSYDRAFT_92397</name>
</gene>
<name>A0A1L9T9U0_9EURO</name>
<evidence type="ECO:0000256" key="6">
    <source>
        <dbReference type="SAM" id="Phobius"/>
    </source>
</evidence>
<dbReference type="GeneID" id="63768747"/>
<keyword evidence="2 6" id="KW-0812">Transmembrane</keyword>
<feature type="transmembrane region" description="Helical" evidence="6">
    <location>
        <begin position="156"/>
        <end position="180"/>
    </location>
</feature>
<feature type="region of interest" description="Disordered" evidence="5">
    <location>
        <begin position="221"/>
        <end position="260"/>
    </location>
</feature>